<dbReference type="SUPFAM" id="SSF82829">
    <property type="entry name" value="MesJ substrate recognition domain-like"/>
    <property type="match status" value="1"/>
</dbReference>
<evidence type="ECO:0000256" key="1">
    <source>
        <dbReference type="ARBA" id="ARBA00022598"/>
    </source>
</evidence>
<keyword evidence="1 6" id="KW-0436">Ligase</keyword>
<evidence type="ECO:0000313" key="8">
    <source>
        <dbReference type="EMBL" id="QBX88515.1"/>
    </source>
</evidence>
<evidence type="ECO:0000256" key="3">
    <source>
        <dbReference type="ARBA" id="ARBA00022741"/>
    </source>
</evidence>
<dbReference type="GO" id="GO:0005524">
    <property type="term" value="F:ATP binding"/>
    <property type="evidence" value="ECO:0007669"/>
    <property type="project" value="UniProtKB-UniRule"/>
</dbReference>
<gene>
    <name evidence="6 8" type="primary">tilS</name>
</gene>
<keyword evidence="3 6" id="KW-0547">Nucleotide-binding</keyword>
<dbReference type="PANTHER" id="PTHR43033:SF1">
    <property type="entry name" value="TRNA(ILE)-LYSIDINE SYNTHASE-RELATED"/>
    <property type="match status" value="1"/>
</dbReference>
<protein>
    <recommendedName>
        <fullName evidence="6">tRNA(Ile)-lysidine synthase</fullName>
        <ecNumber evidence="6">6.3.4.19</ecNumber>
    </recommendedName>
    <alternativeName>
        <fullName evidence="6">tRNA(Ile)-2-lysyl-cytidine synthase</fullName>
    </alternativeName>
    <alternativeName>
        <fullName evidence="6">tRNA(Ile)-lysidine synthetase</fullName>
    </alternativeName>
</protein>
<evidence type="ECO:0000256" key="4">
    <source>
        <dbReference type="ARBA" id="ARBA00022840"/>
    </source>
</evidence>
<comment type="similarity">
    <text evidence="6">Belongs to the tRNA(Ile)-lysidine synthase family.</text>
</comment>
<accession>A0A4D6BL91</accession>
<dbReference type="InterPro" id="IPR014729">
    <property type="entry name" value="Rossmann-like_a/b/a_fold"/>
</dbReference>
<evidence type="ECO:0000256" key="5">
    <source>
        <dbReference type="ARBA" id="ARBA00048539"/>
    </source>
</evidence>
<feature type="domain" description="tRNA(Ile)-lysidine/2-thiocytidine synthase N-terminal" evidence="7">
    <location>
        <begin position="25"/>
        <end position="202"/>
    </location>
</feature>
<dbReference type="GO" id="GO:0006400">
    <property type="term" value="P:tRNA modification"/>
    <property type="evidence" value="ECO:0007669"/>
    <property type="project" value="UniProtKB-UniRule"/>
</dbReference>
<dbReference type="CDD" id="cd01992">
    <property type="entry name" value="TilS_N"/>
    <property type="match status" value="1"/>
</dbReference>
<evidence type="ECO:0000259" key="7">
    <source>
        <dbReference type="Pfam" id="PF01171"/>
    </source>
</evidence>
<dbReference type="InterPro" id="IPR012094">
    <property type="entry name" value="tRNA_Ile_lys_synt"/>
</dbReference>
<reference evidence="8" key="1">
    <citation type="journal article" date="2019" name="Phycologia">
        <title>Chloroplast and mitochondrial genomes of Balbiania investiens (Balbianiales, Nemaliophycidae).</title>
        <authorList>
            <person name="Evans J.R."/>
            <person name="StAmour N."/>
            <person name="Verbruggen H."/>
            <person name="Salomaki E.D."/>
            <person name="Vis M.L."/>
        </authorList>
    </citation>
    <scope>NUCLEOTIDE SEQUENCE</scope>
</reference>
<dbReference type="InterPro" id="IPR012795">
    <property type="entry name" value="tRNA_Ile_lys_synt_N"/>
</dbReference>
<dbReference type="EC" id="6.3.4.19" evidence="6"/>
<evidence type="ECO:0000256" key="6">
    <source>
        <dbReference type="HAMAP-Rule" id="MF_01161"/>
    </source>
</evidence>
<comment type="catalytic activity">
    <reaction evidence="5 6">
        <text>cytidine(34) in tRNA(Ile2) + L-lysine + ATP = lysidine(34) in tRNA(Ile2) + AMP + diphosphate + H(+)</text>
        <dbReference type="Rhea" id="RHEA:43744"/>
        <dbReference type="Rhea" id="RHEA-COMP:10625"/>
        <dbReference type="Rhea" id="RHEA-COMP:10670"/>
        <dbReference type="ChEBI" id="CHEBI:15378"/>
        <dbReference type="ChEBI" id="CHEBI:30616"/>
        <dbReference type="ChEBI" id="CHEBI:32551"/>
        <dbReference type="ChEBI" id="CHEBI:33019"/>
        <dbReference type="ChEBI" id="CHEBI:82748"/>
        <dbReference type="ChEBI" id="CHEBI:83665"/>
        <dbReference type="ChEBI" id="CHEBI:456215"/>
        <dbReference type="EC" id="6.3.4.19"/>
    </reaction>
</comment>
<dbReference type="Pfam" id="PF01171">
    <property type="entry name" value="ATP_bind_3"/>
    <property type="match status" value="1"/>
</dbReference>
<organism evidence="8">
    <name type="scientific">Acrochaetium secundatum</name>
    <dbReference type="NCBI Taxonomy" id="209631"/>
    <lineage>
        <taxon>Eukaryota</taxon>
        <taxon>Rhodophyta</taxon>
        <taxon>Florideophyceae</taxon>
        <taxon>Nemaliophycidae</taxon>
        <taxon>Acrochaetiales</taxon>
        <taxon>Acrochaetiaceae</taxon>
        <taxon>Acrochaetium</taxon>
    </lineage>
</organism>
<keyword evidence="2 6" id="KW-0819">tRNA processing</keyword>
<proteinExistence type="inferred from homology"/>
<geneLocation type="plastid" evidence="8"/>
<name>A0A4D6BL91_9FLOR</name>
<keyword evidence="4 6" id="KW-0067">ATP-binding</keyword>
<dbReference type="PANTHER" id="PTHR43033">
    <property type="entry name" value="TRNA(ILE)-LYSIDINE SYNTHASE-RELATED"/>
    <property type="match status" value="1"/>
</dbReference>
<keyword evidence="8" id="KW-0934">Plastid</keyword>
<sequence length="333" mass="40425">MDTFVHHKFNKNLVYHIKLPRYTSILIGLSGGQDSLCMTKLFMDIKKMYYLDIGIISIDHQWRYDTVRNIQQTINIAKDLNVKTYIYESIPKYYSEEEARNIRYQILINTAKQYEYSFIAVAHSLNDQIETGLHHIFRGSYIDSLPSLTWNRAAEHMVHIVRPMLNMHRWEINWFCRYFWLPIWNDFSNLECNKERNRIRQELIPYIQYHFSYAIENNIGTLINNTYIDSEYIRQNTIKLYFQFKHPYLIAINIINFNSQHQALQKRLLYLFFLHHSNINIPYTLLDQLIYKLNKKLVFKISYNQIIIYNNNKWLYLCYKQSIHYNQPSKLKL</sequence>
<dbReference type="Gene3D" id="3.40.50.620">
    <property type="entry name" value="HUPs"/>
    <property type="match status" value="1"/>
</dbReference>
<dbReference type="GeneID" id="40138643"/>
<comment type="function">
    <text evidence="6">Ligates lysine onto the cytidine present at position 34 of the AUA codon-specific tRNA(Ile) that contains the anticodon CAU, in an ATP-dependent manner. Cytidine is converted to lysidine, thus changing the amino acid specificity of the tRNA from methionine to isoleucine.</text>
</comment>
<dbReference type="HAMAP" id="MF_01161">
    <property type="entry name" value="tRNA_Ile_lys_synt"/>
    <property type="match status" value="1"/>
</dbReference>
<dbReference type="InterPro" id="IPR011063">
    <property type="entry name" value="TilS/TtcA_N"/>
</dbReference>
<evidence type="ECO:0000256" key="2">
    <source>
        <dbReference type="ARBA" id="ARBA00022694"/>
    </source>
</evidence>
<dbReference type="EMBL" id="MH026107">
    <property type="protein sequence ID" value="QBX88515.1"/>
    <property type="molecule type" value="Genomic_DNA"/>
</dbReference>
<dbReference type="RefSeq" id="YP_009628732.1">
    <property type="nucleotide sequence ID" value="NC_042170.1"/>
</dbReference>
<dbReference type="NCBIfam" id="TIGR02432">
    <property type="entry name" value="lysidine_TilS_N"/>
    <property type="match status" value="1"/>
</dbReference>
<dbReference type="SUPFAM" id="SSF52402">
    <property type="entry name" value="Adenine nucleotide alpha hydrolases-like"/>
    <property type="match status" value="1"/>
</dbReference>
<dbReference type="AlphaFoldDB" id="A0A4D6BL91"/>
<feature type="binding site" evidence="6">
    <location>
        <begin position="30"/>
        <end position="35"/>
    </location>
    <ligand>
        <name>ATP</name>
        <dbReference type="ChEBI" id="CHEBI:30616"/>
    </ligand>
</feature>
<comment type="domain">
    <text evidence="6">The N-terminal region contains the highly conserved SGGXDS motif, predicted to be a P-loop motif involved in ATP binding.</text>
</comment>
<dbReference type="GO" id="GO:0032267">
    <property type="term" value="F:tRNA(Ile)-lysidine synthase activity"/>
    <property type="evidence" value="ECO:0007669"/>
    <property type="project" value="UniProtKB-EC"/>
</dbReference>